<evidence type="ECO:0000256" key="4">
    <source>
        <dbReference type="ARBA" id="ARBA00022737"/>
    </source>
</evidence>
<dbReference type="Gene3D" id="3.30.430.20">
    <property type="entry name" value="Gnk2 domain, C-X8-C-X2-C motif"/>
    <property type="match status" value="2"/>
</dbReference>
<keyword evidence="4" id="KW-0677">Repeat</keyword>
<evidence type="ECO:0000259" key="7">
    <source>
        <dbReference type="PROSITE" id="PS51473"/>
    </source>
</evidence>
<evidence type="ECO:0000256" key="2">
    <source>
        <dbReference type="ARBA" id="ARBA00022525"/>
    </source>
</evidence>
<dbReference type="InterPro" id="IPR050581">
    <property type="entry name" value="CRR_secretory_protein"/>
</dbReference>
<dbReference type="PANTHER" id="PTHR32411">
    <property type="entry name" value="CYSTEINE-RICH REPEAT SECRETORY PROTEIN 38-RELATED"/>
    <property type="match status" value="1"/>
</dbReference>
<evidence type="ECO:0000256" key="6">
    <source>
        <dbReference type="SAM" id="MobiDB-lite"/>
    </source>
</evidence>
<dbReference type="CDD" id="cd23509">
    <property type="entry name" value="Gnk2-like"/>
    <property type="match status" value="2"/>
</dbReference>
<comment type="similarity">
    <text evidence="5">Belongs to the cysteine-rich repeat secretory protein family.</text>
</comment>
<protein>
    <recommendedName>
        <fullName evidence="7">Gnk2-homologous domain-containing protein</fullName>
    </recommendedName>
</protein>
<evidence type="ECO:0000256" key="5">
    <source>
        <dbReference type="ARBA" id="ARBA00038515"/>
    </source>
</evidence>
<feature type="domain" description="Gnk2-homologous" evidence="7">
    <location>
        <begin position="37"/>
        <end position="147"/>
    </location>
</feature>
<name>A0A5N6R0F3_9ROSI</name>
<comment type="subcellular location">
    <subcellularLocation>
        <location evidence="1">Secreted</location>
    </subcellularLocation>
</comment>
<keyword evidence="9" id="KW-1185">Reference proteome</keyword>
<feature type="region of interest" description="Disordered" evidence="6">
    <location>
        <begin position="303"/>
        <end position="338"/>
    </location>
</feature>
<sequence>MGSAEVQFRLQSSATSFRICERDKLHRETTRTAVYVYSPTVLTHQALPYVSMASLLTLHLLIFSLIPFTTVVLPLPSPLSINCTPPFQKAHQVHSSSFTQCRLDLTPKNCTLCAQNAKQTISTLCPTADAVSAWFDGCYIQYDHHNSTSTSSLVHLESTAAWFCSHKATAVDRSDQFELVLEILLLRLRSDVNLATHRGFSTGEIEYGNGSRVYALAECVRYLSPKECEVCVGKSIEKLYEYCGGKEGGTVVAGYCIVRYESVRFFSDLENAGGPDSNGGSGAVPIRESGKGGCMGFKLSSMGVGSGKKQEKNVASTSTKLKPSSASPSAVQGQSRKEVDLRRFSCNMQRSPTLPADIRLPDSSGAGGEADGVGSQAGISCRQEKEAVGCVGEMQRGPKQLGFVLLIEAEALIWTKTV</sequence>
<feature type="domain" description="Gnk2-homologous" evidence="7">
    <location>
        <begin position="158"/>
        <end position="265"/>
    </location>
</feature>
<dbReference type="InterPro" id="IPR038408">
    <property type="entry name" value="GNK2_sf"/>
</dbReference>
<dbReference type="OrthoDB" id="1734439at2759"/>
<dbReference type="InterPro" id="IPR002902">
    <property type="entry name" value="GNK2"/>
</dbReference>
<feature type="region of interest" description="Disordered" evidence="6">
    <location>
        <begin position="352"/>
        <end position="378"/>
    </location>
</feature>
<gene>
    <name evidence="8" type="ORF">FH972_008992</name>
</gene>
<dbReference type="Pfam" id="PF01657">
    <property type="entry name" value="Stress-antifung"/>
    <property type="match status" value="2"/>
</dbReference>
<evidence type="ECO:0000256" key="1">
    <source>
        <dbReference type="ARBA" id="ARBA00004613"/>
    </source>
</evidence>
<keyword evidence="3" id="KW-0732">Signal</keyword>
<dbReference type="PROSITE" id="PS51473">
    <property type="entry name" value="GNK2"/>
    <property type="match status" value="2"/>
</dbReference>
<dbReference type="EMBL" id="CM017323">
    <property type="protein sequence ID" value="KAE8023273.1"/>
    <property type="molecule type" value="Genomic_DNA"/>
</dbReference>
<evidence type="ECO:0000256" key="3">
    <source>
        <dbReference type="ARBA" id="ARBA00022729"/>
    </source>
</evidence>
<accession>A0A5N6R0F3</accession>
<organism evidence="8 9">
    <name type="scientific">Carpinus fangiana</name>
    <dbReference type="NCBI Taxonomy" id="176857"/>
    <lineage>
        <taxon>Eukaryota</taxon>
        <taxon>Viridiplantae</taxon>
        <taxon>Streptophyta</taxon>
        <taxon>Embryophyta</taxon>
        <taxon>Tracheophyta</taxon>
        <taxon>Spermatophyta</taxon>
        <taxon>Magnoliopsida</taxon>
        <taxon>eudicotyledons</taxon>
        <taxon>Gunneridae</taxon>
        <taxon>Pentapetalae</taxon>
        <taxon>rosids</taxon>
        <taxon>fabids</taxon>
        <taxon>Fagales</taxon>
        <taxon>Betulaceae</taxon>
        <taxon>Carpinus</taxon>
    </lineage>
</organism>
<dbReference type="Proteomes" id="UP000327013">
    <property type="component" value="Chromosome 3"/>
</dbReference>
<feature type="compositionally biased region" description="Polar residues" evidence="6">
    <location>
        <begin position="313"/>
        <end position="334"/>
    </location>
</feature>
<keyword evidence="2" id="KW-0964">Secreted</keyword>
<evidence type="ECO:0000313" key="8">
    <source>
        <dbReference type="EMBL" id="KAE8023273.1"/>
    </source>
</evidence>
<dbReference type="PANTHER" id="PTHR32411:SF43">
    <property type="entry name" value="CYSTEINE-RICH REPEAT SECRETORY PROTEIN 38"/>
    <property type="match status" value="1"/>
</dbReference>
<reference evidence="8 9" key="1">
    <citation type="submission" date="2019-06" db="EMBL/GenBank/DDBJ databases">
        <title>A chromosomal-level reference genome of Carpinus fangiana (Coryloideae, Betulaceae).</title>
        <authorList>
            <person name="Yang X."/>
            <person name="Wang Z."/>
            <person name="Zhang L."/>
            <person name="Hao G."/>
            <person name="Liu J."/>
            <person name="Yang Y."/>
        </authorList>
    </citation>
    <scope>NUCLEOTIDE SEQUENCE [LARGE SCALE GENOMIC DNA]</scope>
    <source>
        <strain evidence="8">Cfa_2016G</strain>
        <tissue evidence="8">Leaf</tissue>
    </source>
</reference>
<dbReference type="AlphaFoldDB" id="A0A5N6R0F3"/>
<dbReference type="GO" id="GO:0005576">
    <property type="term" value="C:extracellular region"/>
    <property type="evidence" value="ECO:0007669"/>
    <property type="project" value="UniProtKB-SubCell"/>
</dbReference>
<proteinExistence type="inferred from homology"/>
<evidence type="ECO:0000313" key="9">
    <source>
        <dbReference type="Proteomes" id="UP000327013"/>
    </source>
</evidence>